<reference evidence="1" key="1">
    <citation type="submission" date="2014-09" db="EMBL/GenBank/DDBJ databases">
        <authorList>
            <person name="Magalhaes I.L.F."/>
            <person name="Oliveira U."/>
            <person name="Santos F.R."/>
            <person name="Vidigal T.H.D.A."/>
            <person name="Brescovit A.D."/>
            <person name="Santos A.J."/>
        </authorList>
    </citation>
    <scope>NUCLEOTIDE SEQUENCE</scope>
    <source>
        <tissue evidence="1">Shoot tissue taken approximately 20 cm above the soil surface</tissue>
    </source>
</reference>
<protein>
    <submittedName>
        <fullName evidence="1">Uncharacterized protein</fullName>
    </submittedName>
</protein>
<organism evidence="1">
    <name type="scientific">Arundo donax</name>
    <name type="common">Giant reed</name>
    <name type="synonym">Donax arundinaceus</name>
    <dbReference type="NCBI Taxonomy" id="35708"/>
    <lineage>
        <taxon>Eukaryota</taxon>
        <taxon>Viridiplantae</taxon>
        <taxon>Streptophyta</taxon>
        <taxon>Embryophyta</taxon>
        <taxon>Tracheophyta</taxon>
        <taxon>Spermatophyta</taxon>
        <taxon>Magnoliopsida</taxon>
        <taxon>Liliopsida</taxon>
        <taxon>Poales</taxon>
        <taxon>Poaceae</taxon>
        <taxon>PACMAD clade</taxon>
        <taxon>Arundinoideae</taxon>
        <taxon>Arundineae</taxon>
        <taxon>Arundo</taxon>
    </lineage>
</organism>
<dbReference type="AlphaFoldDB" id="A0A0A9FTU0"/>
<evidence type="ECO:0000313" key="1">
    <source>
        <dbReference type="EMBL" id="JAE15662.1"/>
    </source>
</evidence>
<proteinExistence type="predicted"/>
<sequence length="37" mass="4539">MAPTAVNTFNLRFILEKEKLNRTNFIDWYRNLRIVLK</sequence>
<name>A0A0A9FTU0_ARUDO</name>
<accession>A0A0A9FTU0</accession>
<reference evidence="1" key="2">
    <citation type="journal article" date="2015" name="Data Brief">
        <title>Shoot transcriptome of the giant reed, Arundo donax.</title>
        <authorList>
            <person name="Barrero R.A."/>
            <person name="Guerrero F.D."/>
            <person name="Moolhuijzen P."/>
            <person name="Goolsby J.A."/>
            <person name="Tidwell J."/>
            <person name="Bellgard S.E."/>
            <person name="Bellgard M.I."/>
        </authorList>
    </citation>
    <scope>NUCLEOTIDE SEQUENCE</scope>
    <source>
        <tissue evidence="1">Shoot tissue taken approximately 20 cm above the soil surface</tissue>
    </source>
</reference>
<dbReference type="EMBL" id="GBRH01182234">
    <property type="protein sequence ID" value="JAE15662.1"/>
    <property type="molecule type" value="Transcribed_RNA"/>
</dbReference>